<evidence type="ECO:0000313" key="16">
    <source>
        <dbReference type="Proteomes" id="UP001059596"/>
    </source>
</evidence>
<dbReference type="GO" id="GO:0005576">
    <property type="term" value="C:extracellular region"/>
    <property type="evidence" value="ECO:0007669"/>
    <property type="project" value="UniProtKB-SubCell"/>
</dbReference>
<keyword evidence="4 12" id="KW-0645">Protease</keyword>
<dbReference type="GO" id="GO:0016485">
    <property type="term" value="P:protein processing"/>
    <property type="evidence" value="ECO:0007669"/>
    <property type="project" value="UniProtKB-ARBA"/>
</dbReference>
<dbReference type="InterPro" id="IPR043504">
    <property type="entry name" value="Peptidase_S1_PA_chymotrypsin"/>
</dbReference>
<evidence type="ECO:0000256" key="7">
    <source>
        <dbReference type="ARBA" id="ARBA00022825"/>
    </source>
</evidence>
<evidence type="ECO:0000256" key="4">
    <source>
        <dbReference type="ARBA" id="ARBA00022670"/>
    </source>
</evidence>
<dbReference type="InterPro" id="IPR001314">
    <property type="entry name" value="Peptidase_S1A"/>
</dbReference>
<evidence type="ECO:0000256" key="2">
    <source>
        <dbReference type="ARBA" id="ARBA00007664"/>
    </source>
</evidence>
<protein>
    <recommendedName>
        <fullName evidence="11">trypsin</fullName>
        <ecNumber evidence="11">3.4.21.4</ecNumber>
    </recommendedName>
</protein>
<dbReference type="PANTHER" id="PTHR24276">
    <property type="entry name" value="POLYSERASE-RELATED"/>
    <property type="match status" value="1"/>
</dbReference>
<dbReference type="InterPro" id="IPR009003">
    <property type="entry name" value="Peptidase_S1_PA"/>
</dbReference>
<dbReference type="FunFam" id="2.40.10.10:FF:000047">
    <property type="entry name" value="Trypsin eta"/>
    <property type="match status" value="1"/>
</dbReference>
<evidence type="ECO:0000256" key="1">
    <source>
        <dbReference type="ARBA" id="ARBA00004239"/>
    </source>
</evidence>
<evidence type="ECO:0000259" key="14">
    <source>
        <dbReference type="PROSITE" id="PS50240"/>
    </source>
</evidence>
<dbReference type="PRINTS" id="PR00722">
    <property type="entry name" value="CHYMOTRYPSIN"/>
</dbReference>
<dbReference type="Proteomes" id="UP001059596">
    <property type="component" value="Unassembled WGS sequence"/>
</dbReference>
<dbReference type="GO" id="GO:0004252">
    <property type="term" value="F:serine-type endopeptidase activity"/>
    <property type="evidence" value="ECO:0007669"/>
    <property type="project" value="UniProtKB-EC"/>
</dbReference>
<dbReference type="SUPFAM" id="SSF50494">
    <property type="entry name" value="Trypsin-like serine proteases"/>
    <property type="match status" value="1"/>
</dbReference>
<dbReference type="PROSITE" id="PS00135">
    <property type="entry name" value="TRYPSIN_SER"/>
    <property type="match status" value="1"/>
</dbReference>
<evidence type="ECO:0000256" key="3">
    <source>
        <dbReference type="ARBA" id="ARBA00022525"/>
    </source>
</evidence>
<evidence type="ECO:0000256" key="13">
    <source>
        <dbReference type="SAM" id="MobiDB-lite"/>
    </source>
</evidence>
<gene>
    <name evidence="15" type="ORF">M5D96_009498</name>
</gene>
<keyword evidence="16" id="KW-1185">Reference proteome</keyword>
<dbReference type="PROSITE" id="PS00134">
    <property type="entry name" value="TRYPSIN_HIS"/>
    <property type="match status" value="1"/>
</dbReference>
<dbReference type="EC" id="3.4.21.4" evidence="11"/>
<dbReference type="InterPro" id="IPR018114">
    <property type="entry name" value="TRYPSIN_HIS"/>
</dbReference>
<dbReference type="AlphaFoldDB" id="A0A9P9YIE2"/>
<organism evidence="15 16">
    <name type="scientific">Drosophila gunungcola</name>
    <name type="common">fruit fly</name>
    <dbReference type="NCBI Taxonomy" id="103775"/>
    <lineage>
        <taxon>Eukaryota</taxon>
        <taxon>Metazoa</taxon>
        <taxon>Ecdysozoa</taxon>
        <taxon>Arthropoda</taxon>
        <taxon>Hexapoda</taxon>
        <taxon>Insecta</taxon>
        <taxon>Pterygota</taxon>
        <taxon>Neoptera</taxon>
        <taxon>Endopterygota</taxon>
        <taxon>Diptera</taxon>
        <taxon>Brachycera</taxon>
        <taxon>Muscomorpha</taxon>
        <taxon>Ephydroidea</taxon>
        <taxon>Drosophilidae</taxon>
        <taxon>Drosophila</taxon>
        <taxon>Sophophora</taxon>
    </lineage>
</organism>
<comment type="subcellular location">
    <subcellularLocation>
        <location evidence="1">Secreted</location>
        <location evidence="1">Extracellular space</location>
    </subcellularLocation>
</comment>
<feature type="compositionally biased region" description="Basic and acidic residues" evidence="13">
    <location>
        <begin position="16"/>
        <end position="25"/>
    </location>
</feature>
<dbReference type="Pfam" id="PF00089">
    <property type="entry name" value="Trypsin"/>
    <property type="match status" value="1"/>
</dbReference>
<evidence type="ECO:0000256" key="8">
    <source>
        <dbReference type="ARBA" id="ARBA00023145"/>
    </source>
</evidence>
<dbReference type="PROSITE" id="PS50240">
    <property type="entry name" value="TRYPSIN_DOM"/>
    <property type="match status" value="1"/>
</dbReference>
<evidence type="ECO:0000256" key="6">
    <source>
        <dbReference type="ARBA" id="ARBA00022801"/>
    </source>
</evidence>
<dbReference type="EMBL" id="JAMKOV010000012">
    <property type="protein sequence ID" value="KAI8037366.1"/>
    <property type="molecule type" value="Genomic_DNA"/>
</dbReference>
<evidence type="ECO:0000256" key="10">
    <source>
        <dbReference type="ARBA" id="ARBA00036320"/>
    </source>
</evidence>
<comment type="similarity">
    <text evidence="2">Belongs to the peptidase S1 family.</text>
</comment>
<evidence type="ECO:0000256" key="9">
    <source>
        <dbReference type="ARBA" id="ARBA00023157"/>
    </source>
</evidence>
<dbReference type="InterPro" id="IPR001254">
    <property type="entry name" value="Trypsin_dom"/>
</dbReference>
<evidence type="ECO:0000313" key="15">
    <source>
        <dbReference type="EMBL" id="KAI8037366.1"/>
    </source>
</evidence>
<evidence type="ECO:0000256" key="11">
    <source>
        <dbReference type="ARBA" id="ARBA00038868"/>
    </source>
</evidence>
<feature type="region of interest" description="Disordered" evidence="13">
    <location>
        <begin position="1"/>
        <end position="37"/>
    </location>
</feature>
<dbReference type="InterPro" id="IPR033116">
    <property type="entry name" value="TRYPSIN_SER"/>
</dbReference>
<feature type="domain" description="Peptidase S1" evidence="14">
    <location>
        <begin position="99"/>
        <end position="322"/>
    </location>
</feature>
<sequence>MSEEQLSSLRKPIPILRDEEDKDGAGGEGGGEESLKPKKHVSFNRVVECFTYSENLTSWKRRLMPDNDLIVTFFALLASTYGAVTPLGLEPQLPPGGRIVGGIATSIEQHPWQVSVQRSGAHFCGGSIISNNIIVTAAHCLVSPSTASNLRIRAGSHNRIYGGVLIQVAAIKIHEGYNTKTLVNDIGVMRLQSKLTFGSTIKAIAMASLTPSHGAAASISGWGKTAYDGSSSSTLLYVDTKIVGRSQCASSTYGYGSSVMATMICAAAANKDACKGDSGGPLVSGGQLVGIVSWGRECALANFPGVYANVAELRSWVLQAQNTV</sequence>
<name>A0A9P9YIE2_9MUSC</name>
<keyword evidence="9" id="KW-1015">Disulfide bond</keyword>
<accession>A0A9P9YIE2</accession>
<keyword evidence="7 12" id="KW-0720">Serine protease</keyword>
<proteinExistence type="inferred from homology"/>
<keyword evidence="3" id="KW-0964">Secreted</keyword>
<dbReference type="Gene3D" id="2.40.10.10">
    <property type="entry name" value="Trypsin-like serine proteases"/>
    <property type="match status" value="1"/>
</dbReference>
<dbReference type="SMART" id="SM00020">
    <property type="entry name" value="Tryp_SPc"/>
    <property type="match status" value="1"/>
</dbReference>
<comment type="catalytic activity">
    <reaction evidence="10">
        <text>Preferential cleavage: Arg-|-Xaa, Lys-|-Xaa.</text>
        <dbReference type="EC" id="3.4.21.4"/>
    </reaction>
</comment>
<comment type="caution">
    <text evidence="15">The sequence shown here is derived from an EMBL/GenBank/DDBJ whole genome shotgun (WGS) entry which is preliminary data.</text>
</comment>
<evidence type="ECO:0000256" key="5">
    <source>
        <dbReference type="ARBA" id="ARBA00022729"/>
    </source>
</evidence>
<dbReference type="CDD" id="cd00190">
    <property type="entry name" value="Tryp_SPc"/>
    <property type="match status" value="1"/>
</dbReference>
<keyword evidence="8" id="KW-0865">Zymogen</keyword>
<dbReference type="PANTHER" id="PTHR24276:SF91">
    <property type="entry name" value="AT26814P-RELATED"/>
    <property type="match status" value="1"/>
</dbReference>
<keyword evidence="6 12" id="KW-0378">Hydrolase</keyword>
<evidence type="ECO:0000256" key="12">
    <source>
        <dbReference type="RuleBase" id="RU363034"/>
    </source>
</evidence>
<reference evidence="15" key="1">
    <citation type="journal article" date="2023" name="Genome Biol. Evol.">
        <title>Long-read-based Genome Assembly of Drosophila gunungcola Reveals Fewer Chemosensory Genes in Flower-breeding Species.</title>
        <authorList>
            <person name="Negi A."/>
            <person name="Liao B.Y."/>
            <person name="Yeh S.D."/>
        </authorList>
    </citation>
    <scope>NUCLEOTIDE SEQUENCE</scope>
    <source>
        <strain evidence="15">Sukarami</strain>
    </source>
</reference>
<dbReference type="InterPro" id="IPR050430">
    <property type="entry name" value="Peptidase_S1"/>
</dbReference>
<keyword evidence="5" id="KW-0732">Signal</keyword>